<reference evidence="1 2" key="1">
    <citation type="submission" date="2024-11" db="EMBL/GenBank/DDBJ databases">
        <authorList>
            <person name="Lucas J.A."/>
        </authorList>
    </citation>
    <scope>NUCLEOTIDE SEQUENCE [LARGE SCALE GENOMIC DNA]</scope>
    <source>
        <strain evidence="1 2">Z 7.15</strain>
    </source>
</reference>
<proteinExistence type="predicted"/>
<evidence type="ECO:0000313" key="1">
    <source>
        <dbReference type="EMBL" id="MFK9007774.1"/>
    </source>
</evidence>
<sequence>MGEKKKRRQHHVWQGYLKSWLVDDKIACMTGDKIFRGSTLNIAVDRDFYAIKKLNKLDVLLLERLIEDTRSDPAKRTHRGFIQKFMIPEALEGLNAEADALIDVYRTNVLEDHYANIERSFIPLLARALKGDVSFYLDDKECIIFIHYLCSQHMRTKAIQTKIVEKSYKGTGLDFSRIWPIMAHMYAINIGGPVYVERRRRKLVLLKNHTDMPFITGDQPVVNLLSVSDEPPTELAFYYPISPNLALLINEVDGDIPLTSDGLTVEQVCGLNAKILAASHSQIFGCSDVALMAAKTANPWQPQPVPI</sequence>
<organism evidence="1 2">
    <name type="scientific">Pseudomonas pergaminensis</name>
    <dbReference type="NCBI Taxonomy" id="2853159"/>
    <lineage>
        <taxon>Bacteria</taxon>
        <taxon>Pseudomonadati</taxon>
        <taxon>Pseudomonadota</taxon>
        <taxon>Gammaproteobacteria</taxon>
        <taxon>Pseudomonadales</taxon>
        <taxon>Pseudomonadaceae</taxon>
        <taxon>Pseudomonas</taxon>
    </lineage>
</organism>
<evidence type="ECO:0000313" key="2">
    <source>
        <dbReference type="Proteomes" id="UP001623008"/>
    </source>
</evidence>
<dbReference type="RefSeq" id="WP_406599648.1">
    <property type="nucleotide sequence ID" value="NZ_JBJHQF010000067.1"/>
</dbReference>
<keyword evidence="2" id="KW-1185">Reference proteome</keyword>
<comment type="caution">
    <text evidence="1">The sequence shown here is derived from an EMBL/GenBank/DDBJ whole genome shotgun (WGS) entry which is preliminary data.</text>
</comment>
<gene>
    <name evidence="1" type="ORF">ACJEBJ_26965</name>
</gene>
<dbReference type="Proteomes" id="UP001623008">
    <property type="component" value="Unassembled WGS sequence"/>
</dbReference>
<protein>
    <submittedName>
        <fullName evidence="1">DUF4238 domain-containing protein</fullName>
    </submittedName>
</protein>
<dbReference type="Pfam" id="PF14022">
    <property type="entry name" value="DUF4238"/>
    <property type="match status" value="1"/>
</dbReference>
<dbReference type="InterPro" id="IPR025332">
    <property type="entry name" value="DUF4238"/>
</dbReference>
<dbReference type="EMBL" id="JBJHQF010000067">
    <property type="protein sequence ID" value="MFK9007774.1"/>
    <property type="molecule type" value="Genomic_DNA"/>
</dbReference>
<accession>A0ABW8R789</accession>
<name>A0ABW8R789_9PSED</name>